<comment type="caution">
    <text evidence="2">The sequence shown here is derived from an EMBL/GenBank/DDBJ whole genome shotgun (WGS) entry which is preliminary data.</text>
</comment>
<organism evidence="2 3">
    <name type="scientific">Saccharopolyspora gregorii</name>
    <dbReference type="NCBI Taxonomy" id="33914"/>
    <lineage>
        <taxon>Bacteria</taxon>
        <taxon>Bacillati</taxon>
        <taxon>Actinomycetota</taxon>
        <taxon>Actinomycetes</taxon>
        <taxon>Pseudonocardiales</taxon>
        <taxon>Pseudonocardiaceae</taxon>
        <taxon>Saccharopolyspora</taxon>
    </lineage>
</organism>
<evidence type="ECO:0008006" key="4">
    <source>
        <dbReference type="Google" id="ProtNLM"/>
    </source>
</evidence>
<proteinExistence type="predicted"/>
<dbReference type="RefSeq" id="WP_258344101.1">
    <property type="nucleotide sequence ID" value="NZ_BAAAYK010000038.1"/>
</dbReference>
<dbReference type="Gene3D" id="3.20.20.70">
    <property type="entry name" value="Aldolase class I"/>
    <property type="match status" value="1"/>
</dbReference>
<dbReference type="EMBL" id="BAAAYK010000038">
    <property type="protein sequence ID" value="GAA3364812.1"/>
    <property type="molecule type" value="Genomic_DNA"/>
</dbReference>
<dbReference type="InterPro" id="IPR008567">
    <property type="entry name" value="BKACE"/>
</dbReference>
<protein>
    <recommendedName>
        <fullName evidence="4">Aldolase</fullName>
    </recommendedName>
</protein>
<dbReference type="Proteomes" id="UP001500483">
    <property type="component" value="Unassembled WGS sequence"/>
</dbReference>
<evidence type="ECO:0000256" key="1">
    <source>
        <dbReference type="SAM" id="MobiDB-lite"/>
    </source>
</evidence>
<accession>A0ABP6S0C7</accession>
<sequence>MTRSPDPTGAVLAVAPARPGRDESGSDVVARFARTAADCARVGAAVLDLAPVPGVPLAEPVRAVRRAGLLARVAATPDATPAELLSCGADALCAPLDAPAEFLRELRVGVAERGAALHLLARGAAELALLRDVPEPAHVVVVFTGDGPGAVAAFASAMDQLPAGTGRTAAGVGPAGLPVLLTALAGGAHVRIGRGDTPDYAPGTPARDDAQLVARAAGVAKIAQRPPLAPERAAELLGIKT</sequence>
<dbReference type="InterPro" id="IPR013785">
    <property type="entry name" value="Aldolase_TIM"/>
</dbReference>
<gene>
    <name evidence="2" type="ORF">GCM10020366_62220</name>
</gene>
<dbReference type="Pfam" id="PF05853">
    <property type="entry name" value="BKACE"/>
    <property type="match status" value="1"/>
</dbReference>
<keyword evidence="3" id="KW-1185">Reference proteome</keyword>
<name>A0ABP6S0C7_9PSEU</name>
<feature type="region of interest" description="Disordered" evidence="1">
    <location>
        <begin position="1"/>
        <end position="25"/>
    </location>
</feature>
<reference evidence="3" key="1">
    <citation type="journal article" date="2019" name="Int. J. Syst. Evol. Microbiol.">
        <title>The Global Catalogue of Microorganisms (GCM) 10K type strain sequencing project: providing services to taxonomists for standard genome sequencing and annotation.</title>
        <authorList>
            <consortium name="The Broad Institute Genomics Platform"/>
            <consortium name="The Broad Institute Genome Sequencing Center for Infectious Disease"/>
            <person name="Wu L."/>
            <person name="Ma J."/>
        </authorList>
    </citation>
    <scope>NUCLEOTIDE SEQUENCE [LARGE SCALE GENOMIC DNA]</scope>
    <source>
        <strain evidence="3">JCM 9687</strain>
    </source>
</reference>
<evidence type="ECO:0000313" key="2">
    <source>
        <dbReference type="EMBL" id="GAA3364812.1"/>
    </source>
</evidence>
<evidence type="ECO:0000313" key="3">
    <source>
        <dbReference type="Proteomes" id="UP001500483"/>
    </source>
</evidence>